<dbReference type="Proteomes" id="UP000221222">
    <property type="component" value="Unassembled WGS sequence"/>
</dbReference>
<dbReference type="AlphaFoldDB" id="A0A2G1DGT0"/>
<dbReference type="Proteomes" id="UP000262712">
    <property type="component" value="Chromosome"/>
</dbReference>
<reference evidence="2 3" key="1">
    <citation type="submission" date="2017-09" db="EMBL/GenBank/DDBJ databases">
        <title>Arcobacter canalis sp. nov., a new species isolated from a water canal contaminated with urban sewage.</title>
        <authorList>
            <person name="Perez-Cataluna A."/>
            <person name="Salas-Masso N."/>
            <person name="Figueras M.J."/>
        </authorList>
    </citation>
    <scope>NUCLEOTIDE SEQUENCE [LARGE SCALE GENOMIC DNA]</scope>
    <source>
        <strain evidence="2 3">F98-3</strain>
    </source>
</reference>
<evidence type="ECO:0000313" key="4">
    <source>
        <dbReference type="Proteomes" id="UP000262712"/>
    </source>
</evidence>
<name>A0A2G1DGT0_9BACT</name>
<evidence type="ECO:0000313" key="2">
    <source>
        <dbReference type="EMBL" id="PHO17702.1"/>
    </source>
</evidence>
<dbReference type="KEGG" id="amol:AMOL_1338"/>
<sequence length="131" mass="14525">MNNLEATVSKIDTIDNLNIVEFKFYDVTLSMMSLDLYNIKVNTDVILTIKASNIAIAKEFQGQISLANSIACKIIQLEIGKLLTSIKLKHKNSTFTSIITSKSAKRMNLALNDNVNAVFKSSELSIKEVIV</sequence>
<dbReference type="Gene3D" id="2.40.50.100">
    <property type="match status" value="1"/>
</dbReference>
<gene>
    <name evidence="1" type="ORF">AMOL_1338</name>
    <name evidence="2" type="ORF">CPU12_08895</name>
</gene>
<dbReference type="EMBL" id="NXFY01000013">
    <property type="protein sequence ID" value="PHO17702.1"/>
    <property type="molecule type" value="Genomic_DNA"/>
</dbReference>
<accession>A0A2G1DGT0</accession>
<dbReference type="RefSeq" id="WP_099342760.1">
    <property type="nucleotide sequence ID" value="NZ_CP032098.1"/>
</dbReference>
<evidence type="ECO:0000313" key="1">
    <source>
        <dbReference type="EMBL" id="AXX92313.1"/>
    </source>
</evidence>
<proteinExistence type="predicted"/>
<dbReference type="SUPFAM" id="SSF50331">
    <property type="entry name" value="MOP-like"/>
    <property type="match status" value="1"/>
</dbReference>
<dbReference type="InterPro" id="IPR008995">
    <property type="entry name" value="Mo/tungstate-bd_C_term_dom"/>
</dbReference>
<organism evidence="2 3">
    <name type="scientific">Malaciobacter molluscorum LMG 25693</name>
    <dbReference type="NCBI Taxonomy" id="870501"/>
    <lineage>
        <taxon>Bacteria</taxon>
        <taxon>Pseudomonadati</taxon>
        <taxon>Campylobacterota</taxon>
        <taxon>Epsilonproteobacteria</taxon>
        <taxon>Campylobacterales</taxon>
        <taxon>Arcobacteraceae</taxon>
        <taxon>Malaciobacter</taxon>
    </lineage>
</organism>
<evidence type="ECO:0000313" key="3">
    <source>
        <dbReference type="Proteomes" id="UP000221222"/>
    </source>
</evidence>
<protein>
    <submittedName>
        <fullName evidence="1">Molybdenum-pterin binding domain-containing protein</fullName>
    </submittedName>
    <submittedName>
        <fullName evidence="2">Transporter</fullName>
    </submittedName>
</protein>
<reference evidence="1 4" key="2">
    <citation type="submission" date="2018-08" db="EMBL/GenBank/DDBJ databases">
        <title>Complete genome of the Arcobacter molluscorum type strain LMG 25693.</title>
        <authorList>
            <person name="Miller W.G."/>
            <person name="Yee E."/>
            <person name="Bono J.L."/>
        </authorList>
    </citation>
    <scope>NUCLEOTIDE SEQUENCE [LARGE SCALE GENOMIC DNA]</scope>
    <source>
        <strain evidence="1 4">CECT 7696</strain>
    </source>
</reference>
<dbReference type="EMBL" id="CP032098">
    <property type="protein sequence ID" value="AXX92313.1"/>
    <property type="molecule type" value="Genomic_DNA"/>
</dbReference>
<keyword evidence="3" id="KW-1185">Reference proteome</keyword>